<sequence>MVVLKMERVEKTRQARGNERIPQLAIAPYATETAPREGRR</sequence>
<evidence type="ECO:0000313" key="1">
    <source>
        <dbReference type="EMBL" id="MDO6415081.1"/>
    </source>
</evidence>
<evidence type="ECO:0000313" key="2">
    <source>
        <dbReference type="Proteomes" id="UP001169764"/>
    </source>
</evidence>
<keyword evidence="2" id="KW-1185">Reference proteome</keyword>
<organism evidence="1 2">
    <name type="scientific">Sphingomonas natans</name>
    <dbReference type="NCBI Taxonomy" id="3063330"/>
    <lineage>
        <taxon>Bacteria</taxon>
        <taxon>Pseudomonadati</taxon>
        <taxon>Pseudomonadota</taxon>
        <taxon>Alphaproteobacteria</taxon>
        <taxon>Sphingomonadales</taxon>
        <taxon>Sphingomonadaceae</taxon>
        <taxon>Sphingomonas</taxon>
    </lineage>
</organism>
<dbReference type="RefSeq" id="WP_303542835.1">
    <property type="nucleotide sequence ID" value="NZ_JAUOTP010000005.1"/>
</dbReference>
<comment type="caution">
    <text evidence="1">The sequence shown here is derived from an EMBL/GenBank/DDBJ whole genome shotgun (WGS) entry which is preliminary data.</text>
</comment>
<reference evidence="1" key="1">
    <citation type="submission" date="2023-07" db="EMBL/GenBank/DDBJ databases">
        <authorList>
            <person name="Kim M."/>
        </authorList>
    </citation>
    <scope>NUCLEOTIDE SEQUENCE</scope>
    <source>
        <strain evidence="1">BIUV-7</strain>
    </source>
</reference>
<dbReference type="EMBL" id="JAUOTP010000005">
    <property type="protein sequence ID" value="MDO6415081.1"/>
    <property type="molecule type" value="Genomic_DNA"/>
</dbReference>
<accession>A0ABT8Y9R9</accession>
<dbReference type="Proteomes" id="UP001169764">
    <property type="component" value="Unassembled WGS sequence"/>
</dbReference>
<proteinExistence type="predicted"/>
<protein>
    <submittedName>
        <fullName evidence="1">Uncharacterized protein</fullName>
    </submittedName>
</protein>
<name>A0ABT8Y9R9_9SPHN</name>
<gene>
    <name evidence="1" type="ORF">Q4F19_11880</name>
</gene>